<evidence type="ECO:0000256" key="5">
    <source>
        <dbReference type="ARBA" id="ARBA00022729"/>
    </source>
</evidence>
<dbReference type="GO" id="GO:0016020">
    <property type="term" value="C:membrane"/>
    <property type="evidence" value="ECO:0007669"/>
    <property type="project" value="InterPro"/>
</dbReference>
<dbReference type="Gene3D" id="2.60.120.260">
    <property type="entry name" value="Galactose-binding domain-like"/>
    <property type="match status" value="1"/>
</dbReference>
<dbReference type="InterPro" id="IPR001000">
    <property type="entry name" value="GH10_dom"/>
</dbReference>
<dbReference type="GO" id="GO:0007156">
    <property type="term" value="P:homophilic cell adhesion via plasma membrane adhesion molecules"/>
    <property type="evidence" value="ECO:0007669"/>
    <property type="project" value="InterPro"/>
</dbReference>
<evidence type="ECO:0000256" key="9">
    <source>
        <dbReference type="ARBA" id="ARBA00023326"/>
    </source>
</evidence>
<evidence type="ECO:0000256" key="11">
    <source>
        <dbReference type="SAM" id="MobiDB-lite"/>
    </source>
</evidence>
<dbReference type="SUPFAM" id="SSF51445">
    <property type="entry name" value="(Trans)glycosidases"/>
    <property type="match status" value="1"/>
</dbReference>
<dbReference type="PANTHER" id="PTHR31490">
    <property type="entry name" value="GLYCOSYL HYDROLASE"/>
    <property type="match status" value="1"/>
</dbReference>
<feature type="compositionally biased region" description="Pro residues" evidence="11">
    <location>
        <begin position="198"/>
        <end position="213"/>
    </location>
</feature>
<accession>A0A143PNL5</accession>
<dbReference type="InterPro" id="IPR031158">
    <property type="entry name" value="GH10_AS"/>
</dbReference>
<dbReference type="Gene3D" id="3.20.20.80">
    <property type="entry name" value="Glycosidases"/>
    <property type="match status" value="1"/>
</dbReference>
<organism evidence="14 15">
    <name type="scientific">Luteitalea pratensis</name>
    <dbReference type="NCBI Taxonomy" id="1855912"/>
    <lineage>
        <taxon>Bacteria</taxon>
        <taxon>Pseudomonadati</taxon>
        <taxon>Acidobacteriota</taxon>
        <taxon>Vicinamibacteria</taxon>
        <taxon>Vicinamibacterales</taxon>
        <taxon>Vicinamibacteraceae</taxon>
        <taxon>Luteitalea</taxon>
    </lineage>
</organism>
<dbReference type="InterPro" id="IPR017853">
    <property type="entry name" value="GH"/>
</dbReference>
<dbReference type="PATRIC" id="fig|1813736.3.peg.2722"/>
<name>A0A143PNL5_LUTPR</name>
<dbReference type="CDD" id="cd11304">
    <property type="entry name" value="Cadherin_repeat"/>
    <property type="match status" value="1"/>
</dbReference>
<dbReference type="Pfam" id="PF00028">
    <property type="entry name" value="Cadherin"/>
    <property type="match status" value="1"/>
</dbReference>
<dbReference type="EMBL" id="CP015136">
    <property type="protein sequence ID" value="AMY09369.1"/>
    <property type="molecule type" value="Genomic_DNA"/>
</dbReference>
<comment type="catalytic activity">
    <reaction evidence="1">
        <text>Endohydrolysis of (1-&gt;4)-beta-D-xylosidic linkages in xylans.</text>
        <dbReference type="EC" id="3.2.1.8"/>
    </reaction>
</comment>
<keyword evidence="7" id="KW-0119">Carbohydrate metabolism</keyword>
<dbReference type="Pfam" id="PF00331">
    <property type="entry name" value="Glyco_hydro_10"/>
    <property type="match status" value="1"/>
</dbReference>
<dbReference type="Proteomes" id="UP000076079">
    <property type="component" value="Chromosome"/>
</dbReference>
<sequence>MAALMFLFSRSAHAQNEPIIFEAESAASISSLYSTGTQNGAGYVTIINDSPSFGPPATQEGALTYTVTFPVAGNYELYVRLLVGPGGGSDDSFFTGNGFGDRVATAGPWTLVNNFAGGYTNPNETVRNAGSAGNQVFKWFKVTGFAGPNPWVVPAGNLTQTFQFAGRETGLLMDKFAFGYQGFFYTVGNLDTGSAPTGTPPPPPPPPYDHPGPPMATGKAQFVGSAWSPGQASLQFDRYFNKVTPENAGKWASVEATRDVMNWTDADTAYNLAKANGWPFHWHVLVWGNQQPLWIENLPPEEQLEEINEWFAAIAARYPDLDFVEVVNEPLHDPPFGPSNGNYGNALGGAGATGWDWIINAFTLARQYFPAAKLMLNDFSITNDSNATTRYLEIVQLLQDRDLIDIVGDQAHGFSTTEPAPMPTHRANLDRLAATGLPIHITELDIPGNDDPVQLANYQRIFPVFWEHPAVAGITLWGYHQNTHWRRASGDWLMYANGAQRPALTWLVAYVGNTQPLIPAKQKFKIDEHSPQGTVVGTVRASDPDTDQMLSGWQIDGGNGATLFEIDPDTGVLRVVDSAALDFERRKKFSLQVSVTDGYRRSERSAIEIELRNIPE</sequence>
<keyword evidence="8 14" id="KW-0326">Glycosidase</keyword>
<dbReference type="SUPFAM" id="SSF49313">
    <property type="entry name" value="Cadherin-like"/>
    <property type="match status" value="1"/>
</dbReference>
<reference evidence="15" key="2">
    <citation type="submission" date="2016-04" db="EMBL/GenBank/DDBJ databases">
        <title>First Complete Genome Sequence of a Subdivision 6 Acidobacterium.</title>
        <authorList>
            <person name="Huang S."/>
            <person name="Vieira S."/>
            <person name="Bunk B."/>
            <person name="Riedel T."/>
            <person name="Sproeer C."/>
            <person name="Overmann J."/>
        </authorList>
    </citation>
    <scope>NUCLEOTIDE SEQUENCE [LARGE SCALE GENOMIC DNA]</scope>
    <source>
        <strain evidence="15">DSM 100886 HEG_-6_39</strain>
    </source>
</reference>
<keyword evidence="6 14" id="KW-0378">Hydrolase</keyword>
<dbReference type="GO" id="GO:0045493">
    <property type="term" value="P:xylan catabolic process"/>
    <property type="evidence" value="ECO:0007669"/>
    <property type="project" value="UniProtKB-KW"/>
</dbReference>
<evidence type="ECO:0000256" key="2">
    <source>
        <dbReference type="ARBA" id="ARBA00007495"/>
    </source>
</evidence>
<keyword evidence="5" id="KW-0732">Signal</keyword>
<evidence type="ECO:0000313" key="14">
    <source>
        <dbReference type="EMBL" id="AMY09369.1"/>
    </source>
</evidence>
<keyword evidence="4 14" id="KW-0858">Xylan degradation</keyword>
<dbReference type="AlphaFoldDB" id="A0A143PNL5"/>
<dbReference type="STRING" id="1855912.LuPra_02584"/>
<protein>
    <recommendedName>
        <fullName evidence="3">endo-1,4-beta-xylanase</fullName>
        <ecNumber evidence="3">3.2.1.8</ecNumber>
    </recommendedName>
</protein>
<evidence type="ECO:0000256" key="7">
    <source>
        <dbReference type="ARBA" id="ARBA00023277"/>
    </source>
</evidence>
<dbReference type="SMART" id="SM00633">
    <property type="entry name" value="Glyco_10"/>
    <property type="match status" value="1"/>
</dbReference>
<dbReference type="EC" id="3.2.1.8" evidence="3"/>
<dbReference type="InterPro" id="IPR044846">
    <property type="entry name" value="GH10"/>
</dbReference>
<dbReference type="SMART" id="SM00112">
    <property type="entry name" value="CA"/>
    <property type="match status" value="1"/>
</dbReference>
<dbReference type="GO" id="GO:0031176">
    <property type="term" value="F:endo-1,4-beta-xylanase activity"/>
    <property type="evidence" value="ECO:0007669"/>
    <property type="project" value="UniProtKB-EC"/>
</dbReference>
<feature type="active site" description="Nucleophile" evidence="10">
    <location>
        <position position="443"/>
    </location>
</feature>
<dbReference type="PROSITE" id="PS51760">
    <property type="entry name" value="GH10_2"/>
    <property type="match status" value="1"/>
</dbReference>
<dbReference type="PROSITE" id="PS00591">
    <property type="entry name" value="GH10_1"/>
    <property type="match status" value="1"/>
</dbReference>
<proteinExistence type="inferred from homology"/>
<reference evidence="14 15" key="1">
    <citation type="journal article" date="2016" name="Genome Announc.">
        <title>First Complete Genome Sequence of a Subdivision 6 Acidobacterium Strain.</title>
        <authorList>
            <person name="Huang S."/>
            <person name="Vieira S."/>
            <person name="Bunk B."/>
            <person name="Riedel T."/>
            <person name="Sproer C."/>
            <person name="Overmann J."/>
        </authorList>
    </citation>
    <scope>NUCLEOTIDE SEQUENCE [LARGE SCALE GENOMIC DNA]</scope>
    <source>
        <strain evidence="15">DSM 100886 HEG_-6_39</strain>
    </source>
</reference>
<evidence type="ECO:0000256" key="10">
    <source>
        <dbReference type="PROSITE-ProRule" id="PRU10061"/>
    </source>
</evidence>
<comment type="similarity">
    <text evidence="2">Belongs to the glycosyl hydrolase 10 (cellulase F) family.</text>
</comment>
<feature type="domain" description="Cadherin" evidence="12">
    <location>
        <begin position="518"/>
        <end position="616"/>
    </location>
</feature>
<feature type="domain" description="GH10" evidence="13">
    <location>
        <begin position="228"/>
        <end position="510"/>
    </location>
</feature>
<keyword evidence="9" id="KW-0624">Polysaccharide degradation</keyword>
<evidence type="ECO:0000256" key="6">
    <source>
        <dbReference type="ARBA" id="ARBA00022801"/>
    </source>
</evidence>
<dbReference type="PANTHER" id="PTHR31490:SF88">
    <property type="entry name" value="BETA-XYLANASE"/>
    <property type="match status" value="1"/>
</dbReference>
<feature type="region of interest" description="Disordered" evidence="11">
    <location>
        <begin position="193"/>
        <end position="213"/>
    </location>
</feature>
<evidence type="ECO:0000256" key="8">
    <source>
        <dbReference type="ARBA" id="ARBA00023295"/>
    </source>
</evidence>
<evidence type="ECO:0000256" key="3">
    <source>
        <dbReference type="ARBA" id="ARBA00012590"/>
    </source>
</evidence>
<evidence type="ECO:0000259" key="13">
    <source>
        <dbReference type="PROSITE" id="PS51760"/>
    </source>
</evidence>
<evidence type="ECO:0000259" key="12">
    <source>
        <dbReference type="PROSITE" id="PS50268"/>
    </source>
</evidence>
<gene>
    <name evidence="14" type="primary">xynB_3</name>
    <name evidence="14" type="ORF">LuPra_02584</name>
</gene>
<dbReference type="InterPro" id="IPR015919">
    <property type="entry name" value="Cadherin-like_sf"/>
</dbReference>
<evidence type="ECO:0000256" key="4">
    <source>
        <dbReference type="ARBA" id="ARBA00022651"/>
    </source>
</evidence>
<dbReference type="InterPro" id="IPR002126">
    <property type="entry name" value="Cadherin-like_dom"/>
</dbReference>
<keyword evidence="15" id="KW-1185">Reference proteome</keyword>
<dbReference type="GO" id="GO:0005509">
    <property type="term" value="F:calcium ion binding"/>
    <property type="evidence" value="ECO:0007669"/>
    <property type="project" value="InterPro"/>
</dbReference>
<evidence type="ECO:0000256" key="1">
    <source>
        <dbReference type="ARBA" id="ARBA00000681"/>
    </source>
</evidence>
<evidence type="ECO:0000313" key="15">
    <source>
        <dbReference type="Proteomes" id="UP000076079"/>
    </source>
</evidence>
<dbReference type="Gene3D" id="2.60.40.60">
    <property type="entry name" value="Cadherins"/>
    <property type="match status" value="1"/>
</dbReference>
<dbReference type="PROSITE" id="PS50268">
    <property type="entry name" value="CADHERIN_2"/>
    <property type="match status" value="1"/>
</dbReference>
<dbReference type="KEGG" id="abac:LuPra_02584"/>